<dbReference type="InterPro" id="IPR015507">
    <property type="entry name" value="rRNA-MeTfrase_E"/>
</dbReference>
<dbReference type="Proteomes" id="UP000278143">
    <property type="component" value="Unassembled WGS sequence"/>
</dbReference>
<keyword evidence="11" id="KW-1185">Reference proteome</keyword>
<feature type="active site" description="Proton acceptor" evidence="7">
    <location>
        <position position="197"/>
    </location>
</feature>
<feature type="region of interest" description="Disordered" evidence="8">
    <location>
        <begin position="1"/>
        <end position="46"/>
    </location>
</feature>
<evidence type="ECO:0000256" key="8">
    <source>
        <dbReference type="SAM" id="MobiDB-lite"/>
    </source>
</evidence>
<dbReference type="InterPro" id="IPR050082">
    <property type="entry name" value="RNA_methyltr_RlmE"/>
</dbReference>
<keyword evidence="3 10" id="KW-0489">Methyltransferase</keyword>
<dbReference type="EMBL" id="KZ989511">
    <property type="protein sequence ID" value="RKP26117.1"/>
    <property type="molecule type" value="Genomic_DNA"/>
</dbReference>
<dbReference type="GO" id="GO:0008650">
    <property type="term" value="F:rRNA (uridine-2'-O-)-methyltransferase activity"/>
    <property type="evidence" value="ECO:0007669"/>
    <property type="project" value="TreeGrafter"/>
</dbReference>
<dbReference type="PANTHER" id="PTHR10920">
    <property type="entry name" value="RIBOSOMAL RNA METHYLTRANSFERASE"/>
    <property type="match status" value="1"/>
</dbReference>
<dbReference type="InterPro" id="IPR029063">
    <property type="entry name" value="SAM-dependent_MTases_sf"/>
</dbReference>
<evidence type="ECO:0000256" key="5">
    <source>
        <dbReference type="ARBA" id="ARBA00022691"/>
    </source>
</evidence>
<feature type="compositionally biased region" description="Polar residues" evidence="8">
    <location>
        <begin position="12"/>
        <end position="29"/>
    </location>
</feature>
<dbReference type="HAMAP" id="MF_01547">
    <property type="entry name" value="RNA_methyltr_E"/>
    <property type="match status" value="1"/>
</dbReference>
<evidence type="ECO:0000256" key="2">
    <source>
        <dbReference type="ARBA" id="ARBA00022552"/>
    </source>
</evidence>
<keyword evidence="2" id="KW-0698">rRNA processing</keyword>
<evidence type="ECO:0000313" key="10">
    <source>
        <dbReference type="EMBL" id="RKP26117.1"/>
    </source>
</evidence>
<evidence type="ECO:0000256" key="4">
    <source>
        <dbReference type="ARBA" id="ARBA00022679"/>
    </source>
</evidence>
<dbReference type="PIRSF" id="PIRSF005461">
    <property type="entry name" value="23S_rRNA_mtase"/>
    <property type="match status" value="1"/>
</dbReference>
<keyword evidence="5 7" id="KW-0949">S-adenosyl-L-methionine</keyword>
<reference evidence="11" key="1">
    <citation type="journal article" date="2018" name="Nat. Microbiol.">
        <title>Leveraging single-cell genomics to expand the fungal tree of life.</title>
        <authorList>
            <person name="Ahrendt S.R."/>
            <person name="Quandt C.A."/>
            <person name="Ciobanu D."/>
            <person name="Clum A."/>
            <person name="Salamov A."/>
            <person name="Andreopoulos B."/>
            <person name="Cheng J.F."/>
            <person name="Woyke T."/>
            <person name="Pelin A."/>
            <person name="Henrissat B."/>
            <person name="Reynolds N.K."/>
            <person name="Benny G.L."/>
            <person name="Smith M.E."/>
            <person name="James T.Y."/>
            <person name="Grigoriev I.V."/>
        </authorList>
    </citation>
    <scope>NUCLEOTIDE SEQUENCE [LARGE SCALE GENOMIC DNA]</scope>
    <source>
        <strain evidence="11">Benny S71-1</strain>
    </source>
</reference>
<dbReference type="AlphaFoldDB" id="A0A4P9Z0Y4"/>
<accession>A0A4P9Z0Y4</accession>
<evidence type="ECO:0000256" key="7">
    <source>
        <dbReference type="PIRSR" id="PIRSR005461-1"/>
    </source>
</evidence>
<evidence type="ECO:0000313" key="11">
    <source>
        <dbReference type="Proteomes" id="UP000278143"/>
    </source>
</evidence>
<dbReference type="InterPro" id="IPR002877">
    <property type="entry name" value="RNA_MeTrfase_FtsJ_dom"/>
</dbReference>
<dbReference type="OrthoDB" id="20105at2759"/>
<sequence length="241" mass="26726">MLGARHTGQAHRLSTTSTARSQRTKSGSSHRWLRRQRDDVYAQQARTDGYRTRSAYKLVALNEKHRFLRPGGRCIDCGSNPGGWSQVAAELVLSGGTDKAQPDAMHAREGLVVAVDLLPMPPLAGVHFVQGDFRSDDVQRDVVRLLDGLPADVVLSDMAPSLSGIRMADQARSMELCETALYFAQQYLKEGGTFVCKIFMDGGDPSFQQQLRSLFRKVHIEKPMASRKDSAESYLVCLDKQ</sequence>
<evidence type="ECO:0000256" key="3">
    <source>
        <dbReference type="ARBA" id="ARBA00022603"/>
    </source>
</evidence>
<dbReference type="Pfam" id="PF01728">
    <property type="entry name" value="FtsJ"/>
    <property type="match status" value="1"/>
</dbReference>
<keyword evidence="4 10" id="KW-0808">Transferase</keyword>
<dbReference type="Gene3D" id="3.40.50.150">
    <property type="entry name" value="Vaccinia Virus protein VP39"/>
    <property type="match status" value="1"/>
</dbReference>
<evidence type="ECO:0000256" key="6">
    <source>
        <dbReference type="ARBA" id="ARBA00041184"/>
    </source>
</evidence>
<proteinExistence type="inferred from homology"/>
<name>A0A4P9Z0Y4_9FUNG</name>
<organism evidence="10 11">
    <name type="scientific">Syncephalis pseudoplumigaleata</name>
    <dbReference type="NCBI Taxonomy" id="1712513"/>
    <lineage>
        <taxon>Eukaryota</taxon>
        <taxon>Fungi</taxon>
        <taxon>Fungi incertae sedis</taxon>
        <taxon>Zoopagomycota</taxon>
        <taxon>Zoopagomycotina</taxon>
        <taxon>Zoopagomycetes</taxon>
        <taxon>Zoopagales</taxon>
        <taxon>Piptocephalidaceae</taxon>
        <taxon>Syncephalis</taxon>
    </lineage>
</organism>
<evidence type="ECO:0000256" key="1">
    <source>
        <dbReference type="ARBA" id="ARBA00009258"/>
    </source>
</evidence>
<dbReference type="SUPFAM" id="SSF53335">
    <property type="entry name" value="S-adenosyl-L-methionine-dependent methyltransferases"/>
    <property type="match status" value="1"/>
</dbReference>
<protein>
    <recommendedName>
        <fullName evidence="6">rRNA methyltransferase 2, mitochondrial</fullName>
    </recommendedName>
</protein>
<dbReference type="PANTHER" id="PTHR10920:SF18">
    <property type="entry name" value="RRNA METHYLTRANSFERASE 2, MITOCHONDRIAL"/>
    <property type="match status" value="1"/>
</dbReference>
<gene>
    <name evidence="10" type="ORF">SYNPS1DRAFT_14664</name>
</gene>
<feature type="domain" description="Ribosomal RNA methyltransferase FtsJ" evidence="9">
    <location>
        <begin position="50"/>
        <end position="240"/>
    </location>
</feature>
<evidence type="ECO:0000259" key="9">
    <source>
        <dbReference type="Pfam" id="PF01728"/>
    </source>
</evidence>
<comment type="similarity">
    <text evidence="1">Belongs to the class I-like SAM-binding methyltransferase superfamily. RNA methyltransferase RlmE family.</text>
</comment>